<dbReference type="GO" id="GO:0004888">
    <property type="term" value="F:transmembrane signaling receptor activity"/>
    <property type="evidence" value="ECO:0007669"/>
    <property type="project" value="InterPro"/>
</dbReference>
<dbReference type="AlphaFoldDB" id="A0AAY4AUR4"/>
<sequence length="414" mass="47027">QTLLNDIGLGQGDNATLVAARPVRNWQNYTVIYVDLYLYAVVEVVRISFQRLIPLNWVNEFLSWNPEDYCEIGHVTIPKEYVWKPDLSIYESYKLTCSCKMDLYKFPFDTQRCMLTVLSIMYHSKSLHLSFSQIHLMSLALQLQIRKDQCIVGCVCVFDTENLTINGLTWDQVVYTVIIKRRPLLYVVNFLLPVLYFIVLDFASFFISEDGGEKLGFKVTLLLAISVLLLILHDLLPSTDHNIPLIGQFISYTHHCIKHCSGVMLIEAFFLCISEGVYCSGIFTALAVSVLETIAVSFLKRMAKKIDQGEPDGLTSDPFLGLTENSVSLPDAKKEGNGEVNSADQQQSGMVPLLRLILEELQSLQYDMPSAESHDGKRSLNLKAAAYWINVVFFFVYVICVSIFLIILAKTWFY</sequence>
<dbReference type="Pfam" id="PF02932">
    <property type="entry name" value="Neur_chan_memb"/>
    <property type="match status" value="1"/>
</dbReference>
<dbReference type="Gene3D" id="1.20.58.390">
    <property type="entry name" value="Neurotransmitter-gated ion-channel transmembrane domain"/>
    <property type="match status" value="1"/>
</dbReference>
<keyword evidence="4 5" id="KW-0472">Membrane</keyword>
<dbReference type="InterPro" id="IPR038050">
    <property type="entry name" value="Neuro_actylchol_rec"/>
</dbReference>
<dbReference type="InterPro" id="IPR006201">
    <property type="entry name" value="Neur_channel"/>
</dbReference>
<feature type="domain" description="Neurotransmitter-gated ion-channel transmembrane" evidence="7">
    <location>
        <begin position="191"/>
        <end position="252"/>
    </location>
</feature>
<accession>A0AAY4AUR4</accession>
<dbReference type="InterPro" id="IPR006029">
    <property type="entry name" value="Neurotrans-gated_channel_TM"/>
</dbReference>
<protein>
    <recommendedName>
        <fullName evidence="10">5-hydroxytryptamine receptor 3A</fullName>
    </recommendedName>
</protein>
<dbReference type="PROSITE" id="PS00236">
    <property type="entry name" value="NEUROTR_ION_CHANNEL"/>
    <property type="match status" value="1"/>
</dbReference>
<evidence type="ECO:0000256" key="2">
    <source>
        <dbReference type="ARBA" id="ARBA00022692"/>
    </source>
</evidence>
<feature type="domain" description="Neurotransmitter-gated ion-channel ligand-binding" evidence="6">
    <location>
        <begin position="20"/>
        <end position="92"/>
    </location>
</feature>
<evidence type="ECO:0000259" key="6">
    <source>
        <dbReference type="Pfam" id="PF02931"/>
    </source>
</evidence>
<feature type="transmembrane region" description="Helical" evidence="5">
    <location>
        <begin position="184"/>
        <end position="207"/>
    </location>
</feature>
<evidence type="ECO:0000256" key="3">
    <source>
        <dbReference type="ARBA" id="ARBA00022989"/>
    </source>
</evidence>
<dbReference type="PANTHER" id="PTHR18945">
    <property type="entry name" value="NEUROTRANSMITTER GATED ION CHANNEL"/>
    <property type="match status" value="1"/>
</dbReference>
<dbReference type="InterPro" id="IPR018000">
    <property type="entry name" value="Neurotransmitter_ion_chnl_CS"/>
</dbReference>
<name>A0AAY4AUR4_9TELE</name>
<proteinExistence type="predicted"/>
<evidence type="ECO:0000313" key="9">
    <source>
        <dbReference type="Proteomes" id="UP000694580"/>
    </source>
</evidence>
<feature type="transmembrane region" description="Helical" evidence="5">
    <location>
        <begin position="282"/>
        <end position="299"/>
    </location>
</feature>
<dbReference type="SUPFAM" id="SSF90112">
    <property type="entry name" value="Neurotransmitter-gated ion-channel transmembrane pore"/>
    <property type="match status" value="1"/>
</dbReference>
<keyword evidence="9" id="KW-1185">Reference proteome</keyword>
<dbReference type="Gene3D" id="2.70.170.10">
    <property type="entry name" value="Neurotransmitter-gated ion-channel ligand-binding domain"/>
    <property type="match status" value="2"/>
</dbReference>
<reference evidence="8 9" key="1">
    <citation type="submission" date="2020-06" db="EMBL/GenBank/DDBJ databases">
        <authorList>
            <consortium name="Wellcome Sanger Institute Data Sharing"/>
        </authorList>
    </citation>
    <scope>NUCLEOTIDE SEQUENCE [LARGE SCALE GENOMIC DNA]</scope>
</reference>
<organism evidence="8 9">
    <name type="scientific">Denticeps clupeoides</name>
    <name type="common">denticle herring</name>
    <dbReference type="NCBI Taxonomy" id="299321"/>
    <lineage>
        <taxon>Eukaryota</taxon>
        <taxon>Metazoa</taxon>
        <taxon>Chordata</taxon>
        <taxon>Craniata</taxon>
        <taxon>Vertebrata</taxon>
        <taxon>Euteleostomi</taxon>
        <taxon>Actinopterygii</taxon>
        <taxon>Neopterygii</taxon>
        <taxon>Teleostei</taxon>
        <taxon>Clupei</taxon>
        <taxon>Clupeiformes</taxon>
        <taxon>Denticipitoidei</taxon>
        <taxon>Denticipitidae</taxon>
        <taxon>Denticeps</taxon>
    </lineage>
</organism>
<evidence type="ECO:0000259" key="7">
    <source>
        <dbReference type="Pfam" id="PF02932"/>
    </source>
</evidence>
<dbReference type="InterPro" id="IPR036719">
    <property type="entry name" value="Neuro-gated_channel_TM_sf"/>
</dbReference>
<evidence type="ECO:0008006" key="10">
    <source>
        <dbReference type="Google" id="ProtNLM"/>
    </source>
</evidence>
<evidence type="ECO:0000256" key="5">
    <source>
        <dbReference type="SAM" id="Phobius"/>
    </source>
</evidence>
<dbReference type="InterPro" id="IPR006202">
    <property type="entry name" value="Neur_chan_lig-bd"/>
</dbReference>
<dbReference type="Proteomes" id="UP000694580">
    <property type="component" value="Chromosome 7"/>
</dbReference>
<reference evidence="8" key="3">
    <citation type="submission" date="2025-09" db="UniProtKB">
        <authorList>
            <consortium name="Ensembl"/>
        </authorList>
    </citation>
    <scope>IDENTIFICATION</scope>
</reference>
<evidence type="ECO:0000256" key="1">
    <source>
        <dbReference type="ARBA" id="ARBA00004141"/>
    </source>
</evidence>
<evidence type="ECO:0000256" key="4">
    <source>
        <dbReference type="ARBA" id="ARBA00023136"/>
    </source>
</evidence>
<reference evidence="8" key="2">
    <citation type="submission" date="2025-08" db="UniProtKB">
        <authorList>
            <consortium name="Ensembl"/>
        </authorList>
    </citation>
    <scope>IDENTIFICATION</scope>
</reference>
<feature type="transmembrane region" description="Helical" evidence="5">
    <location>
        <begin position="387"/>
        <end position="409"/>
    </location>
</feature>
<dbReference type="GO" id="GO:0016020">
    <property type="term" value="C:membrane"/>
    <property type="evidence" value="ECO:0007669"/>
    <property type="project" value="UniProtKB-SubCell"/>
</dbReference>
<keyword evidence="3 5" id="KW-1133">Transmembrane helix</keyword>
<dbReference type="Ensembl" id="ENSDCDT00010011639.1">
    <property type="protein sequence ID" value="ENSDCDP00010011121.1"/>
    <property type="gene ID" value="ENSDCDG00010004913.1"/>
</dbReference>
<feature type="domain" description="Neurotransmitter-gated ion-channel ligand-binding" evidence="6">
    <location>
        <begin position="95"/>
        <end position="183"/>
    </location>
</feature>
<comment type="subcellular location">
    <subcellularLocation>
        <location evidence="1">Membrane</location>
        <topology evidence="1">Multi-pass membrane protein</topology>
    </subcellularLocation>
</comment>
<dbReference type="Pfam" id="PF02931">
    <property type="entry name" value="Neur_chan_LBD"/>
    <property type="match status" value="2"/>
</dbReference>
<keyword evidence="2 5" id="KW-0812">Transmembrane</keyword>
<feature type="transmembrane region" description="Helical" evidence="5">
    <location>
        <begin position="219"/>
        <end position="236"/>
    </location>
</feature>
<dbReference type="GO" id="GO:0005230">
    <property type="term" value="F:extracellular ligand-gated monoatomic ion channel activity"/>
    <property type="evidence" value="ECO:0007669"/>
    <property type="project" value="InterPro"/>
</dbReference>
<dbReference type="SUPFAM" id="SSF63712">
    <property type="entry name" value="Nicotinic receptor ligand binding domain-like"/>
    <property type="match status" value="1"/>
</dbReference>
<dbReference type="InterPro" id="IPR036734">
    <property type="entry name" value="Neur_chan_lig-bd_sf"/>
</dbReference>
<evidence type="ECO:0000313" key="8">
    <source>
        <dbReference type="Ensembl" id="ENSDCDP00010011121.1"/>
    </source>
</evidence>
<dbReference type="GeneTree" id="ENSGT00940000163471"/>